<feature type="transmembrane region" description="Helical" evidence="1">
    <location>
        <begin position="36"/>
        <end position="52"/>
    </location>
</feature>
<dbReference type="EMBL" id="PCSW01000062">
    <property type="protein sequence ID" value="PIP57636.1"/>
    <property type="molecule type" value="Genomic_DNA"/>
</dbReference>
<evidence type="ECO:0008006" key="4">
    <source>
        <dbReference type="Google" id="ProtNLM"/>
    </source>
</evidence>
<protein>
    <recommendedName>
        <fullName evidence="4">DUF4040 domain-containing protein</fullName>
    </recommendedName>
</protein>
<feature type="transmembrane region" description="Helical" evidence="1">
    <location>
        <begin position="64"/>
        <end position="84"/>
    </location>
</feature>
<keyword evidence="1" id="KW-0472">Membrane</keyword>
<sequence>MQSISKHLPHYFVLFGLLFAGILAFVLFSYDRAFQMIVAVAVATSYVIWGLVHHSIHRDLYFSVVLEYLAVAALGLVMVFSLILRT</sequence>
<organism evidence="2 3">
    <name type="scientific">Candidatus Woesebacteria bacterium CG22_combo_CG10-13_8_21_14_all_39_10</name>
    <dbReference type="NCBI Taxonomy" id="1975059"/>
    <lineage>
        <taxon>Bacteria</taxon>
        <taxon>Candidatus Woeseibacteriota</taxon>
    </lineage>
</organism>
<evidence type="ECO:0000256" key="1">
    <source>
        <dbReference type="SAM" id="Phobius"/>
    </source>
</evidence>
<feature type="transmembrane region" description="Helical" evidence="1">
    <location>
        <begin position="12"/>
        <end position="30"/>
    </location>
</feature>
<gene>
    <name evidence="2" type="ORF">COX03_02030</name>
</gene>
<keyword evidence="1" id="KW-0812">Transmembrane</keyword>
<name>A0A2H0BIW9_9BACT</name>
<evidence type="ECO:0000313" key="3">
    <source>
        <dbReference type="Proteomes" id="UP000229847"/>
    </source>
</evidence>
<proteinExistence type="predicted"/>
<reference evidence="2 3" key="1">
    <citation type="submission" date="2017-09" db="EMBL/GenBank/DDBJ databases">
        <title>Depth-based differentiation of microbial function through sediment-hosted aquifers and enrichment of novel symbionts in the deep terrestrial subsurface.</title>
        <authorList>
            <person name="Probst A.J."/>
            <person name="Ladd B."/>
            <person name="Jarett J.K."/>
            <person name="Geller-Mcgrath D.E."/>
            <person name="Sieber C.M."/>
            <person name="Emerson J.B."/>
            <person name="Anantharaman K."/>
            <person name="Thomas B.C."/>
            <person name="Malmstrom R."/>
            <person name="Stieglmeier M."/>
            <person name="Klingl A."/>
            <person name="Woyke T."/>
            <person name="Ryan C.M."/>
            <person name="Banfield J.F."/>
        </authorList>
    </citation>
    <scope>NUCLEOTIDE SEQUENCE [LARGE SCALE GENOMIC DNA]</scope>
    <source>
        <strain evidence="2">CG22_combo_CG10-13_8_21_14_all_39_10</strain>
    </source>
</reference>
<dbReference type="AlphaFoldDB" id="A0A2H0BIW9"/>
<accession>A0A2H0BIW9</accession>
<keyword evidence="1" id="KW-1133">Transmembrane helix</keyword>
<comment type="caution">
    <text evidence="2">The sequence shown here is derived from an EMBL/GenBank/DDBJ whole genome shotgun (WGS) entry which is preliminary data.</text>
</comment>
<dbReference type="Proteomes" id="UP000229847">
    <property type="component" value="Unassembled WGS sequence"/>
</dbReference>
<evidence type="ECO:0000313" key="2">
    <source>
        <dbReference type="EMBL" id="PIP57636.1"/>
    </source>
</evidence>